<proteinExistence type="predicted"/>
<feature type="region of interest" description="Disordered" evidence="1">
    <location>
        <begin position="79"/>
        <end position="162"/>
    </location>
</feature>
<evidence type="ECO:0000256" key="1">
    <source>
        <dbReference type="SAM" id="MobiDB-lite"/>
    </source>
</evidence>
<feature type="region of interest" description="Disordered" evidence="1">
    <location>
        <begin position="1"/>
        <end position="60"/>
    </location>
</feature>
<sequence length="162" mass="18499">MQKEQEEEGEGDEEGLARGKDRHWYRGNSGFEVESMERNKAKGANRWRKEQGKGQRSGAFGRLENWENRVVCWRHDAGRQRKERGPRASVLSASRAVAGAQVMGPHDRNAEVRKRAMKRGTGRPGLRVCGERERARADKEERRTAAAPRKPARQPSRRHTTS</sequence>
<dbReference type="EMBL" id="MU001697">
    <property type="protein sequence ID" value="KAF2453397.1"/>
    <property type="molecule type" value="Genomic_DNA"/>
</dbReference>
<feature type="compositionally biased region" description="Low complexity" evidence="1">
    <location>
        <begin position="87"/>
        <end position="100"/>
    </location>
</feature>
<feature type="compositionally biased region" description="Acidic residues" evidence="1">
    <location>
        <begin position="1"/>
        <end position="14"/>
    </location>
</feature>
<evidence type="ECO:0000313" key="3">
    <source>
        <dbReference type="Proteomes" id="UP000799766"/>
    </source>
</evidence>
<reference evidence="2" key="1">
    <citation type="journal article" date="2020" name="Stud. Mycol.">
        <title>101 Dothideomycetes genomes: a test case for predicting lifestyles and emergence of pathogens.</title>
        <authorList>
            <person name="Haridas S."/>
            <person name="Albert R."/>
            <person name="Binder M."/>
            <person name="Bloem J."/>
            <person name="Labutti K."/>
            <person name="Salamov A."/>
            <person name="Andreopoulos B."/>
            <person name="Baker S."/>
            <person name="Barry K."/>
            <person name="Bills G."/>
            <person name="Bluhm B."/>
            <person name="Cannon C."/>
            <person name="Castanera R."/>
            <person name="Culley D."/>
            <person name="Daum C."/>
            <person name="Ezra D."/>
            <person name="Gonzalez J."/>
            <person name="Henrissat B."/>
            <person name="Kuo A."/>
            <person name="Liang C."/>
            <person name="Lipzen A."/>
            <person name="Lutzoni F."/>
            <person name="Magnuson J."/>
            <person name="Mondo S."/>
            <person name="Nolan M."/>
            <person name="Ohm R."/>
            <person name="Pangilinan J."/>
            <person name="Park H.-J."/>
            <person name="Ramirez L."/>
            <person name="Alfaro M."/>
            <person name="Sun H."/>
            <person name="Tritt A."/>
            <person name="Yoshinaga Y."/>
            <person name="Zwiers L.-H."/>
            <person name="Turgeon B."/>
            <person name="Goodwin S."/>
            <person name="Spatafora J."/>
            <person name="Crous P."/>
            <person name="Grigoriev I."/>
        </authorList>
    </citation>
    <scope>NUCLEOTIDE SEQUENCE</scope>
    <source>
        <strain evidence="2">ATCC 16933</strain>
    </source>
</reference>
<name>A0A6A6NPG1_9PEZI</name>
<feature type="compositionally biased region" description="Basic and acidic residues" evidence="1">
    <location>
        <begin position="105"/>
        <end position="114"/>
    </location>
</feature>
<protein>
    <submittedName>
        <fullName evidence="2">Uncharacterized protein</fullName>
    </submittedName>
</protein>
<feature type="compositionally biased region" description="Basic and acidic residues" evidence="1">
    <location>
        <begin position="129"/>
        <end position="144"/>
    </location>
</feature>
<dbReference type="Proteomes" id="UP000799766">
    <property type="component" value="Unassembled WGS sequence"/>
</dbReference>
<gene>
    <name evidence="2" type="ORF">BDY21DRAFT_355744</name>
</gene>
<organism evidence="2 3">
    <name type="scientific">Lineolata rhizophorae</name>
    <dbReference type="NCBI Taxonomy" id="578093"/>
    <lineage>
        <taxon>Eukaryota</taxon>
        <taxon>Fungi</taxon>
        <taxon>Dikarya</taxon>
        <taxon>Ascomycota</taxon>
        <taxon>Pezizomycotina</taxon>
        <taxon>Dothideomycetes</taxon>
        <taxon>Dothideomycetes incertae sedis</taxon>
        <taxon>Lineolatales</taxon>
        <taxon>Lineolataceae</taxon>
        <taxon>Lineolata</taxon>
    </lineage>
</organism>
<accession>A0A6A6NPG1</accession>
<evidence type="ECO:0000313" key="2">
    <source>
        <dbReference type="EMBL" id="KAF2453397.1"/>
    </source>
</evidence>
<dbReference type="AlphaFoldDB" id="A0A6A6NPG1"/>
<feature type="compositionally biased region" description="Basic and acidic residues" evidence="1">
    <location>
        <begin position="15"/>
        <end position="24"/>
    </location>
</feature>
<keyword evidence="3" id="KW-1185">Reference proteome</keyword>
<feature type="compositionally biased region" description="Basic residues" evidence="1">
    <location>
        <begin position="150"/>
        <end position="162"/>
    </location>
</feature>